<protein>
    <submittedName>
        <fullName evidence="2">Uncharacterized protein</fullName>
    </submittedName>
</protein>
<evidence type="ECO:0000256" key="1">
    <source>
        <dbReference type="SAM" id="SignalP"/>
    </source>
</evidence>
<feature type="chain" id="PRO_5043941693" evidence="1">
    <location>
        <begin position="24"/>
        <end position="334"/>
    </location>
</feature>
<feature type="signal peptide" evidence="1">
    <location>
        <begin position="1"/>
        <end position="23"/>
    </location>
</feature>
<sequence length="334" mass="36513">MTRIFKTFQLLLVILNISNAATAAGDDGALMWEYTRGDLALKWDLAKDKAVLTHRTGGSVMWQGSLLPSLWYENPKKEKKYSKAVAKSAVREGDRLVVSLQWPGLGKGRLVVDRNATGWRYTELSAEWAAFTPKIIEMYLGASLATNGTNVQPTWARPFMPDWQSFGYCVPGAKAGTVQSYFRSWDFGHATIALGNFGPSMGTPYGAAFPRPVLFAGMGSDGGWLTVGAGSVPEGAMSLKIQSTRGCFQFLYREDLWGGKKRPNPYLERSGPVCVRYLGVREFSAVLCLISGSRQIGGRGVAAAANRVDLEYLGNVAVEKIPDPAYCRFYGGYA</sequence>
<reference evidence="2" key="1">
    <citation type="submission" date="2024-06" db="EMBL/GenBank/DDBJ databases">
        <title>Sequencing and assembly of the genome of Dyadobacter sp. strain 676, a symbiont of Cyamopsis tetragonoloba.</title>
        <authorList>
            <person name="Guro P."/>
            <person name="Sazanova A."/>
            <person name="Kuznetsova I."/>
            <person name="Belimov A."/>
            <person name="Safronova V."/>
        </authorList>
    </citation>
    <scope>NUCLEOTIDE SEQUENCE</scope>
    <source>
        <strain evidence="2">676</strain>
    </source>
</reference>
<evidence type="ECO:0000313" key="2">
    <source>
        <dbReference type="EMBL" id="XCH25195.1"/>
    </source>
</evidence>
<dbReference type="EMBL" id="CP159289">
    <property type="protein sequence ID" value="XCH25195.1"/>
    <property type="molecule type" value="Genomic_DNA"/>
</dbReference>
<dbReference type="AlphaFoldDB" id="A0AAU8FP56"/>
<accession>A0AAU8FP56</accession>
<dbReference type="RefSeq" id="WP_353720498.1">
    <property type="nucleotide sequence ID" value="NZ_CP159289.1"/>
</dbReference>
<keyword evidence="1" id="KW-0732">Signal</keyword>
<organism evidence="2">
    <name type="scientific">Dyadobacter sp. 676</name>
    <dbReference type="NCBI Taxonomy" id="3088362"/>
    <lineage>
        <taxon>Bacteria</taxon>
        <taxon>Pseudomonadati</taxon>
        <taxon>Bacteroidota</taxon>
        <taxon>Cytophagia</taxon>
        <taxon>Cytophagales</taxon>
        <taxon>Spirosomataceae</taxon>
        <taxon>Dyadobacter</taxon>
    </lineage>
</organism>
<name>A0AAU8FP56_9BACT</name>
<proteinExistence type="predicted"/>
<gene>
    <name evidence="2" type="ORF">ABV298_01820</name>
</gene>